<feature type="region of interest" description="Disordered" evidence="1">
    <location>
        <begin position="397"/>
        <end position="422"/>
    </location>
</feature>
<keyword evidence="2" id="KW-0472">Membrane</keyword>
<organism evidence="3 4">
    <name type="scientific">Thalassiosira oceanica</name>
    <name type="common">Marine diatom</name>
    <dbReference type="NCBI Taxonomy" id="159749"/>
    <lineage>
        <taxon>Eukaryota</taxon>
        <taxon>Sar</taxon>
        <taxon>Stramenopiles</taxon>
        <taxon>Ochrophyta</taxon>
        <taxon>Bacillariophyta</taxon>
        <taxon>Coscinodiscophyceae</taxon>
        <taxon>Thalassiosirophycidae</taxon>
        <taxon>Thalassiosirales</taxon>
        <taxon>Thalassiosiraceae</taxon>
        <taxon>Thalassiosira</taxon>
    </lineage>
</organism>
<evidence type="ECO:0000313" key="3">
    <source>
        <dbReference type="EMBL" id="EJK48979.1"/>
    </source>
</evidence>
<gene>
    <name evidence="3" type="ORF">THAOC_32183</name>
</gene>
<dbReference type="Proteomes" id="UP000266841">
    <property type="component" value="Unassembled WGS sequence"/>
</dbReference>
<keyword evidence="2" id="KW-0812">Transmembrane</keyword>
<dbReference type="EMBL" id="AGNL01045229">
    <property type="protein sequence ID" value="EJK48979.1"/>
    <property type="molecule type" value="Genomic_DNA"/>
</dbReference>
<sequence>MDRANAAGGGDKRPRLEVDGPFSEHAAGDPVDVAAALFDAGMSRVRNAELELASAASEMEAIRRRIRASGAREPDSLLRLGDGAGNHLLCRAISYLSHREVGKLETVCKPMKSITERYWKVADAELDETGRASSADGPRQRVVWHLLASEYALSISAMRCHFERHLVTNDDEYEAYVCISRRSDGGVVTKGFRSYEIDMCDYNFEYNRENFDFYTWPEVLEVNKIVESIEGGLEAEDAAYEAAERFERHLSDHMEDITVVVVAIHKVTSTVSLLAAQNNFGDRQRVSGDGGIDNMGHHGFCWPHGYMAAKSHGAFNEDTDSKVKLGILFDTRSKPSGPSFAMPVVLGDDDFQEGEYGHFGALPMICTVIALFVCEIALFAIVVTALLAYGNNAHAGGDTASARKDDGEEDTTHNEGAVEEAE</sequence>
<dbReference type="AlphaFoldDB" id="K0R9R1"/>
<feature type="transmembrane region" description="Helical" evidence="2">
    <location>
        <begin position="368"/>
        <end position="389"/>
    </location>
</feature>
<name>K0R9R1_THAOC</name>
<reference evidence="3 4" key="1">
    <citation type="journal article" date="2012" name="Genome Biol.">
        <title>Genome and low-iron response of an oceanic diatom adapted to chronic iron limitation.</title>
        <authorList>
            <person name="Lommer M."/>
            <person name="Specht M."/>
            <person name="Roy A.S."/>
            <person name="Kraemer L."/>
            <person name="Andreson R."/>
            <person name="Gutowska M.A."/>
            <person name="Wolf J."/>
            <person name="Bergner S.V."/>
            <person name="Schilhabel M.B."/>
            <person name="Klostermeier U.C."/>
            <person name="Beiko R.G."/>
            <person name="Rosenstiel P."/>
            <person name="Hippler M."/>
            <person name="Laroche J."/>
        </authorList>
    </citation>
    <scope>NUCLEOTIDE SEQUENCE [LARGE SCALE GENOMIC DNA]</scope>
    <source>
        <strain evidence="3 4">CCMP1005</strain>
    </source>
</reference>
<feature type="non-terminal residue" evidence="3">
    <location>
        <position position="422"/>
    </location>
</feature>
<protein>
    <submittedName>
        <fullName evidence="3">Uncharacterized protein</fullName>
    </submittedName>
</protein>
<feature type="compositionally biased region" description="Basic and acidic residues" evidence="1">
    <location>
        <begin position="401"/>
        <end position="413"/>
    </location>
</feature>
<evidence type="ECO:0000256" key="2">
    <source>
        <dbReference type="SAM" id="Phobius"/>
    </source>
</evidence>
<keyword evidence="2" id="KW-1133">Transmembrane helix</keyword>
<proteinExistence type="predicted"/>
<comment type="caution">
    <text evidence="3">The sequence shown here is derived from an EMBL/GenBank/DDBJ whole genome shotgun (WGS) entry which is preliminary data.</text>
</comment>
<accession>K0R9R1</accession>
<evidence type="ECO:0000256" key="1">
    <source>
        <dbReference type="SAM" id="MobiDB-lite"/>
    </source>
</evidence>
<evidence type="ECO:0000313" key="4">
    <source>
        <dbReference type="Proteomes" id="UP000266841"/>
    </source>
</evidence>
<keyword evidence="4" id="KW-1185">Reference proteome</keyword>
<feature type="region of interest" description="Disordered" evidence="1">
    <location>
        <begin position="1"/>
        <end position="24"/>
    </location>
</feature>